<dbReference type="EMBL" id="MW862109">
    <property type="protein sequence ID" value="QVW29104.1"/>
    <property type="molecule type" value="Genomic_DNA"/>
</dbReference>
<organism evidence="1 2">
    <name type="scientific">Pseudomonas phage Medea1</name>
    <dbReference type="NCBI Taxonomy" id="2834256"/>
    <lineage>
        <taxon>Viruses</taxon>
        <taxon>Duplodnaviria</taxon>
        <taxon>Heunggongvirae</taxon>
        <taxon>Uroviricota</taxon>
        <taxon>Caudoviricetes</taxon>
        <taxon>Medeavirus</taxon>
        <taxon>Medeavirus medea1</taxon>
    </lineage>
</organism>
<evidence type="ECO:0000313" key="1">
    <source>
        <dbReference type="EMBL" id="QVW29104.1"/>
    </source>
</evidence>
<proteinExistence type="predicted"/>
<gene>
    <name evidence="1" type="ORF">Medea1_0037</name>
</gene>
<dbReference type="Proteomes" id="UP000678091">
    <property type="component" value="Segment"/>
</dbReference>
<protein>
    <submittedName>
        <fullName evidence="1">Uncharacterized protein</fullName>
    </submittedName>
</protein>
<reference evidence="1" key="1">
    <citation type="submission" date="2021-04" db="EMBL/GenBank/DDBJ databases">
        <title>A novel bacteriophage against Pseudomonas syringae pv. tomato and it's prophylactic efficacy.</title>
        <authorList>
            <person name="Skliros D."/>
            <person name="Papazoglou P."/>
            <person name="Paraskevopoulou E.G."/>
            <person name="Gkizi D."/>
            <person name="Goumas D.E."/>
            <person name="Tjamos S."/>
            <person name="Flemetakis E."/>
        </authorList>
    </citation>
    <scope>NUCLEOTIDE SEQUENCE</scope>
</reference>
<sequence length="72" mass="8184">MPHPTFHSAGDGRGHRRVFVNGNEIDDVLWCDTAVGIVVYARRPARAKRPAREEVYTRRLRGRVAVTLRDGE</sequence>
<keyword evidence="2" id="KW-1185">Reference proteome</keyword>
<name>A0A8E7FPG9_9CAUD</name>
<accession>A0A8E7FPG9</accession>
<evidence type="ECO:0000313" key="2">
    <source>
        <dbReference type="Proteomes" id="UP000678091"/>
    </source>
</evidence>